<dbReference type="KEGG" id="rec:RHECIAT_CH0004349"/>
<accession>B3PRY7</accession>
<evidence type="ECO:0000313" key="3">
    <source>
        <dbReference type="Proteomes" id="UP000008817"/>
    </source>
</evidence>
<dbReference type="EMBL" id="CP001074">
    <property type="protein sequence ID" value="ACE93277.1"/>
    <property type="molecule type" value="Genomic_DNA"/>
</dbReference>
<feature type="compositionally biased region" description="Basic residues" evidence="1">
    <location>
        <begin position="30"/>
        <end position="39"/>
    </location>
</feature>
<name>B3PRY7_RHIE6</name>
<reference evidence="2 3" key="1">
    <citation type="submission" date="2008-04" db="EMBL/GenBank/DDBJ databases">
        <title>Genome diversity and DNA divergence of Rhizobium etli.</title>
        <authorList>
            <person name="Gonzalez V."/>
            <person name="Acosta J.L."/>
            <person name="Santamaria R.I."/>
            <person name="Bustos P."/>
            <person name="Hernandez-Gonzalez I.L."/>
            <person name="Fernandez J.L."/>
            <person name="Diaz R."/>
            <person name="Flores M."/>
            <person name="Mora J."/>
            <person name="Palacios R."/>
            <person name="Davila G."/>
        </authorList>
    </citation>
    <scope>NUCLEOTIDE SEQUENCE [LARGE SCALE GENOMIC DNA]</scope>
    <source>
        <strain evidence="2 3">CIAT 652</strain>
    </source>
</reference>
<evidence type="ECO:0000313" key="2">
    <source>
        <dbReference type="EMBL" id="ACE93277.1"/>
    </source>
</evidence>
<dbReference type="HOGENOM" id="CLU_2525190_0_0_5"/>
<evidence type="ECO:0000256" key="1">
    <source>
        <dbReference type="SAM" id="MobiDB-lite"/>
    </source>
</evidence>
<proteinExistence type="predicted"/>
<protein>
    <submittedName>
        <fullName evidence="2">Uncharacterized protein</fullName>
    </submittedName>
</protein>
<sequence length="84" mass="9577">MSAGIDDPESAGGRLLLGTSVETSRGRLPPAKRPRRRRPQCWSSPPTQAPWQWRRPARKSARSTTAAPNWRRCWRLNTADPDRE</sequence>
<dbReference type="AlphaFoldDB" id="B3PRY7"/>
<dbReference type="Proteomes" id="UP000008817">
    <property type="component" value="Chromosome"/>
</dbReference>
<organism evidence="2 3">
    <name type="scientific">Rhizobium etli (strain CIAT 652)</name>
    <dbReference type="NCBI Taxonomy" id="491916"/>
    <lineage>
        <taxon>Bacteria</taxon>
        <taxon>Pseudomonadati</taxon>
        <taxon>Pseudomonadota</taxon>
        <taxon>Alphaproteobacteria</taxon>
        <taxon>Hyphomicrobiales</taxon>
        <taxon>Rhizobiaceae</taxon>
        <taxon>Rhizobium/Agrobacterium group</taxon>
        <taxon>Rhizobium</taxon>
    </lineage>
</organism>
<gene>
    <name evidence="2" type="ordered locus">RHECIAT_CH0004349</name>
</gene>
<feature type="region of interest" description="Disordered" evidence="1">
    <location>
        <begin position="1"/>
        <end position="69"/>
    </location>
</feature>
<feature type="compositionally biased region" description="Polar residues" evidence="1">
    <location>
        <begin position="41"/>
        <end position="50"/>
    </location>
</feature>